<keyword evidence="2" id="KW-1185">Reference proteome</keyword>
<evidence type="ECO:0000313" key="2">
    <source>
        <dbReference type="Proteomes" id="UP001163046"/>
    </source>
</evidence>
<proteinExistence type="predicted"/>
<protein>
    <submittedName>
        <fullName evidence="1">Uncharacterized protein</fullName>
    </submittedName>
</protein>
<gene>
    <name evidence="1" type="ORF">OS493_028118</name>
</gene>
<name>A0A9X0D187_9CNID</name>
<accession>A0A9X0D187</accession>
<dbReference type="OrthoDB" id="5987826at2759"/>
<reference evidence="1" key="1">
    <citation type="submission" date="2023-01" db="EMBL/GenBank/DDBJ databases">
        <title>Genome assembly of the deep-sea coral Lophelia pertusa.</title>
        <authorList>
            <person name="Herrera S."/>
            <person name="Cordes E."/>
        </authorList>
    </citation>
    <scope>NUCLEOTIDE SEQUENCE</scope>
    <source>
        <strain evidence="1">USNM1676648</strain>
        <tissue evidence="1">Polyp</tissue>
    </source>
</reference>
<organism evidence="1 2">
    <name type="scientific">Desmophyllum pertusum</name>
    <dbReference type="NCBI Taxonomy" id="174260"/>
    <lineage>
        <taxon>Eukaryota</taxon>
        <taxon>Metazoa</taxon>
        <taxon>Cnidaria</taxon>
        <taxon>Anthozoa</taxon>
        <taxon>Hexacorallia</taxon>
        <taxon>Scleractinia</taxon>
        <taxon>Caryophylliina</taxon>
        <taxon>Caryophylliidae</taxon>
        <taxon>Desmophyllum</taxon>
    </lineage>
</organism>
<dbReference type="AlphaFoldDB" id="A0A9X0D187"/>
<dbReference type="Proteomes" id="UP001163046">
    <property type="component" value="Unassembled WGS sequence"/>
</dbReference>
<comment type="caution">
    <text evidence="1">The sequence shown here is derived from an EMBL/GenBank/DDBJ whole genome shotgun (WGS) entry which is preliminary data.</text>
</comment>
<dbReference type="EMBL" id="MU825899">
    <property type="protein sequence ID" value="KAJ7383442.1"/>
    <property type="molecule type" value="Genomic_DNA"/>
</dbReference>
<sequence>MTFARCLSIAITVCSNTTYKVINDPRRSKGSVWEQGERALCDRGLQWGWYRFTSFAGGKMPEGKVDLKPLWYSFSNMVKRNSSNEKMGKCGSPSVRQRL</sequence>
<evidence type="ECO:0000313" key="1">
    <source>
        <dbReference type="EMBL" id="KAJ7383442.1"/>
    </source>
</evidence>